<evidence type="ECO:0000313" key="6">
    <source>
        <dbReference type="Proteomes" id="UP000192223"/>
    </source>
</evidence>
<evidence type="ECO:0000256" key="1">
    <source>
        <dbReference type="ARBA" id="ARBA00010111"/>
    </source>
</evidence>
<dbReference type="FunFam" id="1.10.287.3980:FF:000001">
    <property type="entry name" value="Mitochondrial ribosomal protein L34"/>
    <property type="match status" value="1"/>
</dbReference>
<dbReference type="PANTHER" id="PTHR14503:SF4">
    <property type="entry name" value="LARGE RIBOSOMAL SUBUNIT PROTEIN BL34M"/>
    <property type="match status" value="1"/>
</dbReference>
<keyword evidence="2" id="KW-0689">Ribosomal protein</keyword>
<dbReference type="AlphaFoldDB" id="A0A7F5R586"/>
<organism evidence="6 7">
    <name type="scientific">Agrilus planipennis</name>
    <name type="common">Emerald ash borer</name>
    <name type="synonym">Agrilus marcopoli</name>
    <dbReference type="NCBI Taxonomy" id="224129"/>
    <lineage>
        <taxon>Eukaryota</taxon>
        <taxon>Metazoa</taxon>
        <taxon>Ecdysozoa</taxon>
        <taxon>Arthropoda</taxon>
        <taxon>Hexapoda</taxon>
        <taxon>Insecta</taxon>
        <taxon>Pterygota</taxon>
        <taxon>Neoptera</taxon>
        <taxon>Endopterygota</taxon>
        <taxon>Coleoptera</taxon>
        <taxon>Polyphaga</taxon>
        <taxon>Elateriformia</taxon>
        <taxon>Buprestoidea</taxon>
        <taxon>Buprestidae</taxon>
        <taxon>Agrilinae</taxon>
        <taxon>Agrilus</taxon>
    </lineage>
</organism>
<dbReference type="Pfam" id="PF00468">
    <property type="entry name" value="Ribosomal_L34"/>
    <property type="match status" value="1"/>
</dbReference>
<evidence type="ECO:0000313" key="7">
    <source>
        <dbReference type="RefSeq" id="XP_025830769.1"/>
    </source>
</evidence>
<evidence type="ECO:0000256" key="4">
    <source>
        <dbReference type="ARBA" id="ARBA00035274"/>
    </source>
</evidence>
<dbReference type="GO" id="GO:0005762">
    <property type="term" value="C:mitochondrial large ribosomal subunit"/>
    <property type="evidence" value="ECO:0007669"/>
    <property type="project" value="TreeGrafter"/>
</dbReference>
<dbReference type="GO" id="GO:0006412">
    <property type="term" value="P:translation"/>
    <property type="evidence" value="ECO:0007669"/>
    <property type="project" value="InterPro"/>
</dbReference>
<gene>
    <name evidence="7" type="primary">LOC108738939</name>
</gene>
<comment type="similarity">
    <text evidence="1">Belongs to the bacterial ribosomal protein bL34 family.</text>
</comment>
<dbReference type="GeneID" id="108738939"/>
<sequence length="96" mass="11077">MALFKVVPSFLTTIYKSNVTCLIPKSFHYLGNSLGSVVSPGGIFDTSFRTIIRCHFPRPSESKRIKRHGWNKRMSNENGKKILMRRILKGRHVYSH</sequence>
<evidence type="ECO:0000256" key="5">
    <source>
        <dbReference type="ARBA" id="ARBA00035434"/>
    </source>
</evidence>
<dbReference type="GO" id="GO:0003735">
    <property type="term" value="F:structural constituent of ribosome"/>
    <property type="evidence" value="ECO:0007669"/>
    <property type="project" value="InterPro"/>
</dbReference>
<proteinExistence type="inferred from homology"/>
<reference evidence="7" key="1">
    <citation type="submission" date="2025-08" db="UniProtKB">
        <authorList>
            <consortium name="RefSeq"/>
        </authorList>
    </citation>
    <scope>IDENTIFICATION</scope>
    <source>
        <tissue evidence="7">Entire body</tissue>
    </source>
</reference>
<dbReference type="RefSeq" id="XP_025830769.1">
    <property type="nucleotide sequence ID" value="XM_025974984.1"/>
</dbReference>
<dbReference type="OrthoDB" id="431691at2759"/>
<dbReference type="PANTHER" id="PTHR14503">
    <property type="entry name" value="MITOCHONDRIAL RIBOSOMAL PROTEIN 34 FAMILY MEMBER"/>
    <property type="match status" value="1"/>
</dbReference>
<evidence type="ECO:0000256" key="3">
    <source>
        <dbReference type="ARBA" id="ARBA00023274"/>
    </source>
</evidence>
<evidence type="ECO:0000256" key="2">
    <source>
        <dbReference type="ARBA" id="ARBA00022980"/>
    </source>
</evidence>
<dbReference type="InterPro" id="IPR000271">
    <property type="entry name" value="Ribosomal_bL34"/>
</dbReference>
<dbReference type="InParanoid" id="A0A7F5R586"/>
<keyword evidence="3" id="KW-0687">Ribonucleoprotein</keyword>
<dbReference type="Proteomes" id="UP000192223">
    <property type="component" value="Unplaced"/>
</dbReference>
<name>A0A7F5R586_AGRPL</name>
<dbReference type="CTD" id="64981"/>
<protein>
    <recommendedName>
        <fullName evidence="4">Large ribosomal subunit protein bL34m</fullName>
    </recommendedName>
    <alternativeName>
        <fullName evidence="5">39S ribosomal protein L34, mitochondrial</fullName>
    </alternativeName>
</protein>
<accession>A0A7F5R586</accession>
<dbReference type="KEGG" id="apln:108738939"/>
<dbReference type="Gene3D" id="1.10.287.3980">
    <property type="match status" value="1"/>
</dbReference>
<keyword evidence="6" id="KW-1185">Reference proteome</keyword>